<evidence type="ECO:0000313" key="1">
    <source>
        <dbReference type="EMBL" id="QJD95983.1"/>
    </source>
</evidence>
<evidence type="ECO:0008006" key="3">
    <source>
        <dbReference type="Google" id="ProtNLM"/>
    </source>
</evidence>
<name>A0A7L5E573_9SPHI</name>
<reference evidence="1 2" key="1">
    <citation type="submission" date="2020-04" db="EMBL/GenBank/DDBJ databases">
        <title>Genome sequencing of novel species.</title>
        <authorList>
            <person name="Heo J."/>
            <person name="Kim S.-J."/>
            <person name="Kim J.-S."/>
            <person name="Hong S.-B."/>
            <person name="Kwon S.-W."/>
        </authorList>
    </citation>
    <scope>NUCLEOTIDE SEQUENCE [LARGE SCALE GENOMIC DNA]</scope>
    <source>
        <strain evidence="1 2">F39-2</strain>
    </source>
</reference>
<keyword evidence="2" id="KW-1185">Reference proteome</keyword>
<proteinExistence type="predicted"/>
<dbReference type="EMBL" id="CP051682">
    <property type="protein sequence ID" value="QJD95983.1"/>
    <property type="molecule type" value="Genomic_DNA"/>
</dbReference>
<sequence>MDRYLAKLRPLFRQFFPLAKIKDSNNLHQLTNKSRFVFHAESIFGEGYAELGVGFDFEETVQLKVWIWVNDKNSSFKLFQQALKSTELANNGESWLGLYKPLSDFVSAERMEEQIEAWFAESFAAVKRFSEVHPELNWHLS</sequence>
<organism evidence="1 2">
    <name type="scientific">Mucilaginibacter robiniae</name>
    <dbReference type="NCBI Taxonomy" id="2728022"/>
    <lineage>
        <taxon>Bacteria</taxon>
        <taxon>Pseudomonadati</taxon>
        <taxon>Bacteroidota</taxon>
        <taxon>Sphingobacteriia</taxon>
        <taxon>Sphingobacteriales</taxon>
        <taxon>Sphingobacteriaceae</taxon>
        <taxon>Mucilaginibacter</taxon>
    </lineage>
</organism>
<dbReference type="RefSeq" id="WP_169606997.1">
    <property type="nucleotide sequence ID" value="NZ_CP051682.1"/>
</dbReference>
<dbReference type="KEGG" id="mrob:HH214_08880"/>
<gene>
    <name evidence="1" type="ORF">HH214_08880</name>
</gene>
<protein>
    <recommendedName>
        <fullName evidence="3">DUF4268 domain-containing protein</fullName>
    </recommendedName>
</protein>
<accession>A0A7L5E573</accession>
<evidence type="ECO:0000313" key="2">
    <source>
        <dbReference type="Proteomes" id="UP000503278"/>
    </source>
</evidence>
<dbReference type="Proteomes" id="UP000503278">
    <property type="component" value="Chromosome"/>
</dbReference>
<dbReference type="AlphaFoldDB" id="A0A7L5E573"/>